<comment type="caution">
    <text evidence="2">The sequence shown here is derived from an EMBL/GenBank/DDBJ whole genome shotgun (WGS) entry which is preliminary data.</text>
</comment>
<dbReference type="InterPro" id="IPR006076">
    <property type="entry name" value="FAD-dep_OxRdtase"/>
</dbReference>
<evidence type="ECO:0000313" key="3">
    <source>
        <dbReference type="Proteomes" id="UP000757232"/>
    </source>
</evidence>
<accession>A0A9Q5I169</accession>
<protein>
    <submittedName>
        <fullName evidence="2">FAD dependent oxidoreductase</fullName>
    </submittedName>
</protein>
<evidence type="ECO:0000313" key="2">
    <source>
        <dbReference type="EMBL" id="OCB89788.1"/>
    </source>
</evidence>
<evidence type="ECO:0000259" key="1">
    <source>
        <dbReference type="Pfam" id="PF01266"/>
    </source>
</evidence>
<dbReference type="EMBL" id="LNZH02000149">
    <property type="protein sequence ID" value="OCB89788.1"/>
    <property type="molecule type" value="Genomic_DNA"/>
</dbReference>
<gene>
    <name evidence="2" type="ORF">A7U60_g3048</name>
</gene>
<dbReference type="PANTHER" id="PTHR13847">
    <property type="entry name" value="SARCOSINE DEHYDROGENASE-RELATED"/>
    <property type="match status" value="1"/>
</dbReference>
<dbReference type="Proteomes" id="UP000757232">
    <property type="component" value="Unassembled WGS sequence"/>
</dbReference>
<feature type="domain" description="FAD dependent oxidoreductase" evidence="1">
    <location>
        <begin position="68"/>
        <end position="508"/>
    </location>
</feature>
<dbReference type="OrthoDB" id="429143at2759"/>
<dbReference type="Pfam" id="PF01266">
    <property type="entry name" value="DAO"/>
    <property type="match status" value="1"/>
</dbReference>
<organism evidence="2 3">
    <name type="scientific">Sanghuangporus baumii</name>
    <name type="common">Phellinus baumii</name>
    <dbReference type="NCBI Taxonomy" id="108892"/>
    <lineage>
        <taxon>Eukaryota</taxon>
        <taxon>Fungi</taxon>
        <taxon>Dikarya</taxon>
        <taxon>Basidiomycota</taxon>
        <taxon>Agaricomycotina</taxon>
        <taxon>Agaricomycetes</taxon>
        <taxon>Hymenochaetales</taxon>
        <taxon>Hymenochaetaceae</taxon>
        <taxon>Sanghuangporus</taxon>
    </lineage>
</organism>
<dbReference type="AlphaFoldDB" id="A0A9Q5I169"/>
<proteinExistence type="predicted"/>
<keyword evidence="3" id="KW-1185">Reference proteome</keyword>
<dbReference type="GO" id="GO:0005737">
    <property type="term" value="C:cytoplasm"/>
    <property type="evidence" value="ECO:0007669"/>
    <property type="project" value="TreeGrafter"/>
</dbReference>
<sequence>MGAVWSRVKVLRIAVRQVLELSASYERLLQRIRTDPGLPVPNPTRSFWHDVLSPIANHVPDALPVYVDAVIIGSGITGTSTARTLFREGGDELSVLMLEAREACSGATGRNGGHIKPPMYDDYLMLKKKHGPEQAAMLVRFRLKHVREMLAVASEEGILDKCHCREVDSLDVYFRTEAFEEAKEKLRAWKEDMPEESKDCEWIEGKEAIDRFHLSSEVAGVIYSMAGAVHPYRFVTSILARLVDQHVGRFYLSTNTPCTGILTTTGPDGRPLYSVETPRGTVLTSHVVHATNAWASHLLPQMRTKIFCVRGNMTAQRPGNALPSASLDGQRSWVFYDRHIGYDYLTQLPDGEHELMFGGGFVQAGDDGLGEIGTSDDSWFNSGVAAHLGGALPMLFGGNNWGGEVVPSSSLDHGRKDKRQVWFEGRVKSMWSGIIGISSDRIPWVGRIPAKLTSRPLPTYPLSDKDSYSSEKDAEKFRAKVASPGEWLAAGYSGEGMAHAFLCGRAVALQILDRGDETTDWLPDCLGISEIRWTRARAEDLIEELWG</sequence>
<dbReference type="SUPFAM" id="SSF51905">
    <property type="entry name" value="FAD/NAD(P)-binding domain"/>
    <property type="match status" value="1"/>
</dbReference>
<reference evidence="2" key="1">
    <citation type="submission" date="2016-06" db="EMBL/GenBank/DDBJ databases">
        <title>Draft Genome sequence of the fungus Inonotus baumii.</title>
        <authorList>
            <person name="Zhu H."/>
            <person name="Lin W."/>
        </authorList>
    </citation>
    <scope>NUCLEOTIDE SEQUENCE</scope>
    <source>
        <strain evidence="2">821</strain>
    </source>
</reference>
<dbReference type="Gene3D" id="3.50.50.60">
    <property type="entry name" value="FAD/NAD(P)-binding domain"/>
    <property type="match status" value="1"/>
</dbReference>
<dbReference type="Gene3D" id="3.30.9.10">
    <property type="entry name" value="D-Amino Acid Oxidase, subunit A, domain 2"/>
    <property type="match status" value="1"/>
</dbReference>
<dbReference type="InterPro" id="IPR036188">
    <property type="entry name" value="FAD/NAD-bd_sf"/>
</dbReference>
<dbReference type="PANTHER" id="PTHR13847:SF213">
    <property type="entry name" value="DEPENDENT OXIDOREDUCTASE, PUTATIVE-RELATED"/>
    <property type="match status" value="1"/>
</dbReference>
<name>A0A9Q5I169_SANBA</name>